<evidence type="ECO:0000256" key="1">
    <source>
        <dbReference type="SAM" id="Phobius"/>
    </source>
</evidence>
<sequence length="389" mass="41845">MALLLVLWLAALVVLAIAFEPDLYWFSYYSVDYTLGFVRRGLAGEMLDLFPAGHYFAGLHTLRWLSSTFFIGGLVAVAVRFGRSERRLMLALLIAVLPFGFAFAVLSAHPDLFAGAALAGFAVTLASVKNGRSTLFASATYGVTIAVLTLAHEAIPSLFSLGAVLAIATLAAHSPINIQRISALLAVAPGLAVAVAAALLGRRGISSQLCAMVPHGAVDWPAAGKLSASQILSGQHFYIDYHDWMCRNIIMNFDQTFADAARFVASIGAGLLASTAFGIALLTMTVLAIGHVSGVPFRRFCELPRRRLWWVTFAAVLMLPVFATSVDWVRWWVTISFDIGIVYLLYASSQPEATQEPTRRTRVVFAVGVMLLALFPVGVIPGFGVPPPV</sequence>
<evidence type="ECO:0008006" key="4">
    <source>
        <dbReference type="Google" id="ProtNLM"/>
    </source>
</evidence>
<proteinExistence type="predicted"/>
<keyword evidence="1" id="KW-0812">Transmembrane</keyword>
<reference evidence="2 3" key="1">
    <citation type="submission" date="2015-05" db="EMBL/GenBank/DDBJ databases">
        <title>Genome sequence of Mycobacterium haemophilum.</title>
        <authorList>
            <person name="Greninger A.L."/>
            <person name="Cunningham G."/>
            <person name="Miller S."/>
        </authorList>
    </citation>
    <scope>NUCLEOTIDE SEQUENCE [LARGE SCALE GENOMIC DNA]</scope>
    <source>
        <strain evidence="3">UC1</strain>
    </source>
</reference>
<accession>A0A0I9YH02</accession>
<protein>
    <recommendedName>
        <fullName evidence="4">Glycosyltransferase RgtA/B/C/D-like domain-containing protein</fullName>
    </recommendedName>
</protein>
<gene>
    <name evidence="2" type="ORF">ABH38_00335</name>
</gene>
<dbReference type="STRING" id="1202450.B586_15820"/>
<comment type="caution">
    <text evidence="2">The sequence shown here is derived from an EMBL/GenBank/DDBJ whole genome shotgun (WGS) entry which is preliminary data.</text>
</comment>
<feature type="transmembrane region" description="Helical" evidence="1">
    <location>
        <begin position="88"/>
        <end position="106"/>
    </location>
</feature>
<organism evidence="2 3">
    <name type="scientific">Mycobacterium haemophilum</name>
    <dbReference type="NCBI Taxonomy" id="29311"/>
    <lineage>
        <taxon>Bacteria</taxon>
        <taxon>Bacillati</taxon>
        <taxon>Actinomycetota</taxon>
        <taxon>Actinomycetes</taxon>
        <taxon>Mycobacteriales</taxon>
        <taxon>Mycobacteriaceae</taxon>
        <taxon>Mycobacterium</taxon>
    </lineage>
</organism>
<dbReference type="Proteomes" id="UP000036334">
    <property type="component" value="Unassembled WGS sequence"/>
</dbReference>
<evidence type="ECO:0000313" key="2">
    <source>
        <dbReference type="EMBL" id="KLO39232.1"/>
    </source>
</evidence>
<feature type="transmembrane region" description="Helical" evidence="1">
    <location>
        <begin position="158"/>
        <end position="176"/>
    </location>
</feature>
<feature type="transmembrane region" description="Helical" evidence="1">
    <location>
        <begin position="64"/>
        <end position="81"/>
    </location>
</feature>
<keyword evidence="1" id="KW-1133">Transmembrane helix</keyword>
<feature type="transmembrane region" description="Helical" evidence="1">
    <location>
        <begin position="361"/>
        <end position="383"/>
    </location>
</feature>
<dbReference type="AlphaFoldDB" id="A0A0I9YH02"/>
<feature type="transmembrane region" description="Helical" evidence="1">
    <location>
        <begin position="263"/>
        <end position="287"/>
    </location>
</feature>
<dbReference type="EMBL" id="LDPR01000001">
    <property type="protein sequence ID" value="KLO39232.1"/>
    <property type="molecule type" value="Genomic_DNA"/>
</dbReference>
<feature type="transmembrane region" description="Helical" evidence="1">
    <location>
        <begin position="331"/>
        <end position="349"/>
    </location>
</feature>
<dbReference type="OrthoDB" id="4750568at2"/>
<evidence type="ECO:0000313" key="3">
    <source>
        <dbReference type="Proteomes" id="UP000036334"/>
    </source>
</evidence>
<dbReference type="PATRIC" id="fig|29311.18.peg.71"/>
<keyword evidence="1" id="KW-0472">Membrane</keyword>
<feature type="transmembrane region" description="Helical" evidence="1">
    <location>
        <begin position="308"/>
        <end position="325"/>
    </location>
</feature>
<name>A0A0I9YH02_9MYCO</name>
<keyword evidence="3" id="KW-1185">Reference proteome</keyword>
<feature type="transmembrane region" description="Helical" evidence="1">
    <location>
        <begin position="183"/>
        <end position="201"/>
    </location>
</feature>